<keyword evidence="3" id="KW-1185">Reference proteome</keyword>
<reference evidence="2 3" key="1">
    <citation type="submission" date="2018-10" db="EMBL/GenBank/DDBJ databases">
        <authorList>
            <person name="Ekblom R."/>
            <person name="Jareborg N."/>
        </authorList>
    </citation>
    <scope>NUCLEOTIDE SEQUENCE [LARGE SCALE GENOMIC DNA]</scope>
    <source>
        <tissue evidence="2">Muscle</tissue>
    </source>
</reference>
<name>A0A9X9M2V3_GULGU</name>
<proteinExistence type="predicted"/>
<evidence type="ECO:0000256" key="1">
    <source>
        <dbReference type="SAM" id="MobiDB-lite"/>
    </source>
</evidence>
<evidence type="ECO:0000313" key="2">
    <source>
        <dbReference type="EMBL" id="VCX30863.1"/>
    </source>
</evidence>
<protein>
    <submittedName>
        <fullName evidence="2">Uncharacterized protein</fullName>
    </submittedName>
</protein>
<organism evidence="2 3">
    <name type="scientific">Gulo gulo</name>
    <name type="common">Wolverine</name>
    <name type="synonym">Gluton</name>
    <dbReference type="NCBI Taxonomy" id="48420"/>
    <lineage>
        <taxon>Eukaryota</taxon>
        <taxon>Metazoa</taxon>
        <taxon>Chordata</taxon>
        <taxon>Craniata</taxon>
        <taxon>Vertebrata</taxon>
        <taxon>Euteleostomi</taxon>
        <taxon>Mammalia</taxon>
        <taxon>Eutheria</taxon>
        <taxon>Laurasiatheria</taxon>
        <taxon>Carnivora</taxon>
        <taxon>Caniformia</taxon>
        <taxon>Musteloidea</taxon>
        <taxon>Mustelidae</taxon>
        <taxon>Guloninae</taxon>
        <taxon>Gulo</taxon>
    </lineage>
</organism>
<dbReference type="Proteomes" id="UP000269945">
    <property type="component" value="Unassembled WGS sequence"/>
</dbReference>
<evidence type="ECO:0000313" key="3">
    <source>
        <dbReference type="Proteomes" id="UP000269945"/>
    </source>
</evidence>
<accession>A0A9X9M2V3</accession>
<comment type="caution">
    <text evidence="2">The sequence shown here is derived from an EMBL/GenBank/DDBJ whole genome shotgun (WGS) entry which is preliminary data.</text>
</comment>
<dbReference type="EMBL" id="CYRY02039464">
    <property type="protein sequence ID" value="VCX30863.1"/>
    <property type="molecule type" value="Genomic_DNA"/>
</dbReference>
<dbReference type="AlphaFoldDB" id="A0A9X9M2V3"/>
<feature type="region of interest" description="Disordered" evidence="1">
    <location>
        <begin position="54"/>
        <end position="77"/>
    </location>
</feature>
<feature type="non-terminal residue" evidence="2">
    <location>
        <position position="1"/>
    </location>
</feature>
<gene>
    <name evidence="2" type="ORF">BN2614_LOCUS2</name>
</gene>
<sequence length="133" mass="13957">GTPADGKTPPQHWEQPSCSCGIHPAICPSVHPSLSPADCPAPLAGWGLPPSACLASPDGPGPSPHTPTMGPEYPGCEEHASWGGRNLLPDLGPPHAVLYPLSLPRTLVLGARLFVSRCDRSINILFFVLDIWG</sequence>